<evidence type="ECO:0000256" key="2">
    <source>
        <dbReference type="ARBA" id="ARBA00023125"/>
    </source>
</evidence>
<evidence type="ECO:0000313" key="6">
    <source>
        <dbReference type="Proteomes" id="UP000462152"/>
    </source>
</evidence>
<proteinExistence type="predicted"/>
<dbReference type="OrthoDB" id="3258243at2"/>
<dbReference type="GO" id="GO:0003700">
    <property type="term" value="F:DNA-binding transcription factor activity"/>
    <property type="evidence" value="ECO:0007669"/>
    <property type="project" value="TreeGrafter"/>
</dbReference>
<comment type="caution">
    <text evidence="5">The sequence shown here is derived from an EMBL/GenBank/DDBJ whole genome shotgun (WGS) entry which is preliminary data.</text>
</comment>
<dbReference type="CDD" id="cd06267">
    <property type="entry name" value="PBP1_LacI_sugar_binding-like"/>
    <property type="match status" value="1"/>
</dbReference>
<evidence type="ECO:0000256" key="3">
    <source>
        <dbReference type="ARBA" id="ARBA00023163"/>
    </source>
</evidence>
<dbReference type="InterPro" id="IPR010982">
    <property type="entry name" value="Lambda_DNA-bd_dom_sf"/>
</dbReference>
<dbReference type="EMBL" id="WOGT01000003">
    <property type="protein sequence ID" value="MUN54895.1"/>
    <property type="molecule type" value="Genomic_DNA"/>
</dbReference>
<dbReference type="AlphaFoldDB" id="A0A7K1LI82"/>
<dbReference type="InterPro" id="IPR000843">
    <property type="entry name" value="HTH_LacI"/>
</dbReference>
<keyword evidence="6" id="KW-1185">Reference proteome</keyword>
<gene>
    <name evidence="5" type="ORF">GMA10_06665</name>
</gene>
<sequence length="339" mass="35695">MRSDGDNEAGESVTIYDVAAEAGVAASTVSRTFSRPGRVSYSTAEKVRAAAERIGYRTEAVARASAAGGSATKTLGLVVADIANPVFIEMVRGAEYAASQAGLTVVFSNARENGKREYEALNRALPTVDGLLLAGSRLPDTTIRTVAKQKAMVVMNREVRGVASVVIDQREGARTAAEHLASHGARSIAYLSGPERSWADGMRWTGVRDAAAALGIEARRLGPFLPTMTGGQRAAETWLGSRTDGVIAYNDLMALSFMQTVQIRGLEVPDDVGIVGFDDLLASRLTRPQLSTVVGPLERMGATAAAHVMAIANGAQATTDRPVVMPARLIARGSSEPQP</sequence>
<protein>
    <submittedName>
        <fullName evidence="5">LacI family DNA-binding transcriptional regulator</fullName>
    </submittedName>
</protein>
<dbReference type="Gene3D" id="1.10.260.40">
    <property type="entry name" value="lambda repressor-like DNA-binding domains"/>
    <property type="match status" value="1"/>
</dbReference>
<dbReference type="PANTHER" id="PTHR30146:SF138">
    <property type="entry name" value="TRANSCRIPTIONAL REGULATORY PROTEIN"/>
    <property type="match status" value="1"/>
</dbReference>
<accession>A0A7K1LI82</accession>
<dbReference type="SUPFAM" id="SSF53822">
    <property type="entry name" value="Periplasmic binding protein-like I"/>
    <property type="match status" value="1"/>
</dbReference>
<evidence type="ECO:0000313" key="5">
    <source>
        <dbReference type="EMBL" id="MUN54895.1"/>
    </source>
</evidence>
<dbReference type="Pfam" id="PF00356">
    <property type="entry name" value="LacI"/>
    <property type="match status" value="1"/>
</dbReference>
<dbReference type="SMART" id="SM00354">
    <property type="entry name" value="HTH_LACI"/>
    <property type="match status" value="1"/>
</dbReference>
<keyword evidence="1" id="KW-0805">Transcription regulation</keyword>
<dbReference type="Proteomes" id="UP000462152">
    <property type="component" value="Unassembled WGS sequence"/>
</dbReference>
<dbReference type="InterPro" id="IPR046335">
    <property type="entry name" value="LacI/GalR-like_sensor"/>
</dbReference>
<dbReference type="SUPFAM" id="SSF47413">
    <property type="entry name" value="lambda repressor-like DNA-binding domains"/>
    <property type="match status" value="1"/>
</dbReference>
<dbReference type="PROSITE" id="PS50932">
    <property type="entry name" value="HTH_LACI_2"/>
    <property type="match status" value="1"/>
</dbReference>
<dbReference type="Gene3D" id="3.40.50.2300">
    <property type="match status" value="2"/>
</dbReference>
<feature type="domain" description="HTH lacI-type" evidence="4">
    <location>
        <begin position="13"/>
        <end position="67"/>
    </location>
</feature>
<dbReference type="GO" id="GO:0000976">
    <property type="term" value="F:transcription cis-regulatory region binding"/>
    <property type="evidence" value="ECO:0007669"/>
    <property type="project" value="TreeGrafter"/>
</dbReference>
<evidence type="ECO:0000259" key="4">
    <source>
        <dbReference type="PROSITE" id="PS50932"/>
    </source>
</evidence>
<dbReference type="PANTHER" id="PTHR30146">
    <property type="entry name" value="LACI-RELATED TRANSCRIPTIONAL REPRESSOR"/>
    <property type="match status" value="1"/>
</dbReference>
<keyword evidence="2 5" id="KW-0238">DNA-binding</keyword>
<dbReference type="InterPro" id="IPR028082">
    <property type="entry name" value="Peripla_BP_I"/>
</dbReference>
<name>A0A7K1LI82_9MICC</name>
<evidence type="ECO:0000256" key="1">
    <source>
        <dbReference type="ARBA" id="ARBA00023015"/>
    </source>
</evidence>
<dbReference type="Pfam" id="PF13377">
    <property type="entry name" value="Peripla_BP_3"/>
    <property type="match status" value="1"/>
</dbReference>
<dbReference type="RefSeq" id="WP_129314985.1">
    <property type="nucleotide sequence ID" value="NZ_NOIQ01000003.1"/>
</dbReference>
<dbReference type="CDD" id="cd01392">
    <property type="entry name" value="HTH_LacI"/>
    <property type="match status" value="1"/>
</dbReference>
<organism evidence="5 6">
    <name type="scientific">Rothia koreensis</name>
    <dbReference type="NCBI Taxonomy" id="592378"/>
    <lineage>
        <taxon>Bacteria</taxon>
        <taxon>Bacillati</taxon>
        <taxon>Actinomycetota</taxon>
        <taxon>Actinomycetes</taxon>
        <taxon>Micrococcales</taxon>
        <taxon>Micrococcaceae</taxon>
        <taxon>Rothia</taxon>
    </lineage>
</organism>
<keyword evidence="3" id="KW-0804">Transcription</keyword>
<reference evidence="5 6" key="1">
    <citation type="submission" date="2019-12" db="EMBL/GenBank/DDBJ databases">
        <authorList>
            <person name="Li J."/>
            <person name="Shi Y."/>
            <person name="Xu G."/>
            <person name="Xiao D."/>
            <person name="Ran X."/>
        </authorList>
    </citation>
    <scope>NUCLEOTIDE SEQUENCE [LARGE SCALE GENOMIC DNA]</scope>
    <source>
        <strain evidence="5 6">JCM 15915</strain>
    </source>
</reference>